<dbReference type="STRING" id="1611254.A0A2G5TDE6"/>
<sequence>MADNNLRPIASFGLCIKENKRKQCVMKPSRFSPKIRLTKKNTSDMSHLYFPLDEGHLSTRRVFDKLIILAALTSVGFLIFTMTAKDGNEDKKVSPVFKAFHDCVRPRLSHLKGDYEQFWHSFTSLTEGCDDLEAYKALDIRTVENQDETKYVAFPHRDENLTMVTLGIGHDVNAEIKLKELYHNIEFFGADPASEINKDLYVNTLGGQYFQYAVSGTNGMQKSKVYEKEKYEEEITRHIAVDYFLKNIIHRDRIDILWIDVEQNEYPILEQLHSDGLIDREGVKICQINVELHIDLFKPKSGVEMIKFHDFVWKLLEDRKYIMMRPHYVKGFSFIRTFIVNVSDEECTDVYLK</sequence>
<feature type="transmembrane region" description="Helical" evidence="1">
    <location>
        <begin position="66"/>
        <end position="84"/>
    </location>
</feature>
<gene>
    <name evidence="3" type="primary">Cnig_chr_V.g18283</name>
    <name evidence="3" type="ORF">B9Z55_018283</name>
</gene>
<keyword evidence="1" id="KW-0472">Membrane</keyword>
<keyword evidence="1" id="KW-1133">Transmembrane helix</keyword>
<protein>
    <recommendedName>
        <fullName evidence="2">Methyltransferase FkbM domain-containing protein</fullName>
    </recommendedName>
</protein>
<dbReference type="Proteomes" id="UP000230233">
    <property type="component" value="Chromosome V"/>
</dbReference>
<keyword evidence="4" id="KW-1185">Reference proteome</keyword>
<accession>A0A2G5TDE6</accession>
<evidence type="ECO:0000256" key="1">
    <source>
        <dbReference type="SAM" id="Phobius"/>
    </source>
</evidence>
<proteinExistence type="predicted"/>
<dbReference type="PANTHER" id="PTHR22989:SF7">
    <property type="entry name" value="METHYLTRANSFERASE FKBM DOMAIN-CONTAINING PROTEIN"/>
    <property type="match status" value="1"/>
</dbReference>
<dbReference type="AlphaFoldDB" id="A0A2G5TDE6"/>
<reference evidence="4" key="1">
    <citation type="submission" date="2017-10" db="EMBL/GenBank/DDBJ databases">
        <title>Rapid genome shrinkage in a self-fertile nematode reveals novel sperm competition proteins.</title>
        <authorList>
            <person name="Yin D."/>
            <person name="Schwarz E.M."/>
            <person name="Thomas C.G."/>
            <person name="Felde R.L."/>
            <person name="Korf I.F."/>
            <person name="Cutter A.D."/>
            <person name="Schartner C.M."/>
            <person name="Ralston E.J."/>
            <person name="Meyer B.J."/>
            <person name="Haag E.S."/>
        </authorList>
    </citation>
    <scope>NUCLEOTIDE SEQUENCE [LARGE SCALE GENOMIC DNA]</scope>
    <source>
        <strain evidence="4">JU1422</strain>
    </source>
</reference>
<name>A0A2G5TDE6_9PELO</name>
<dbReference type="OrthoDB" id="10006218at2759"/>
<dbReference type="Pfam" id="PF05050">
    <property type="entry name" value="Methyltransf_21"/>
    <property type="match status" value="1"/>
</dbReference>
<feature type="domain" description="Methyltransferase FkbM" evidence="2">
    <location>
        <begin position="114"/>
        <end position="322"/>
    </location>
</feature>
<dbReference type="EMBL" id="PDUG01000005">
    <property type="protein sequence ID" value="PIC25302.1"/>
    <property type="molecule type" value="Genomic_DNA"/>
</dbReference>
<keyword evidence="1" id="KW-0812">Transmembrane</keyword>
<evidence type="ECO:0000313" key="4">
    <source>
        <dbReference type="Proteomes" id="UP000230233"/>
    </source>
</evidence>
<evidence type="ECO:0000259" key="2">
    <source>
        <dbReference type="Pfam" id="PF05050"/>
    </source>
</evidence>
<comment type="caution">
    <text evidence="3">The sequence shown here is derived from an EMBL/GenBank/DDBJ whole genome shotgun (WGS) entry which is preliminary data.</text>
</comment>
<organism evidence="3 4">
    <name type="scientific">Caenorhabditis nigoni</name>
    <dbReference type="NCBI Taxonomy" id="1611254"/>
    <lineage>
        <taxon>Eukaryota</taxon>
        <taxon>Metazoa</taxon>
        <taxon>Ecdysozoa</taxon>
        <taxon>Nematoda</taxon>
        <taxon>Chromadorea</taxon>
        <taxon>Rhabditida</taxon>
        <taxon>Rhabditina</taxon>
        <taxon>Rhabditomorpha</taxon>
        <taxon>Rhabditoidea</taxon>
        <taxon>Rhabditidae</taxon>
        <taxon>Peloderinae</taxon>
        <taxon>Caenorhabditis</taxon>
    </lineage>
</organism>
<dbReference type="InterPro" id="IPR006342">
    <property type="entry name" value="FkbM_mtfrase"/>
</dbReference>
<dbReference type="PANTHER" id="PTHR22989">
    <property type="entry name" value="UNCHARACTERIZED DUF13 C.ELEGANS"/>
    <property type="match status" value="1"/>
</dbReference>
<evidence type="ECO:0000313" key="3">
    <source>
        <dbReference type="EMBL" id="PIC25302.1"/>
    </source>
</evidence>